<evidence type="ECO:0000313" key="1">
    <source>
        <dbReference type="EMBL" id="VXA55317.1"/>
    </source>
</evidence>
<proteinExistence type="predicted"/>
<reference evidence="1 2" key="1">
    <citation type="submission" date="2019-10" db="EMBL/GenBank/DDBJ databases">
        <authorList>
            <person name="Karimi E."/>
        </authorList>
    </citation>
    <scope>NUCLEOTIDE SEQUENCE [LARGE SCALE GENOMIC DNA]</scope>
    <source>
        <strain evidence="1">Acinetobacter sp. 8BE</strain>
    </source>
</reference>
<dbReference type="RefSeq" id="WP_159725022.1">
    <property type="nucleotide sequence ID" value="NZ_LR732744.1"/>
</dbReference>
<accession>A0A653K4Q6</accession>
<protein>
    <submittedName>
        <fullName evidence="1">Uncharacterized protein</fullName>
    </submittedName>
</protein>
<sequence length="79" mass="8925">MTHLNIKLLGDGKLSVQIKEINGEEHVAFFAQDFYTSTIINNKLNTTLFNGIDAFYVKQDGIYIQEGVDDTFILIGEKI</sequence>
<dbReference type="AlphaFoldDB" id="A0A653K4Q6"/>
<gene>
    <name evidence="1" type="ORF">ACI8B_210113</name>
</gene>
<organism evidence="1 2">
    <name type="scientific">Acinetobacter proteolyticus</name>
    <dbReference type="NCBI Taxonomy" id="1776741"/>
    <lineage>
        <taxon>Bacteria</taxon>
        <taxon>Pseudomonadati</taxon>
        <taxon>Pseudomonadota</taxon>
        <taxon>Gammaproteobacteria</taxon>
        <taxon>Moraxellales</taxon>
        <taxon>Moraxellaceae</taxon>
        <taxon>Acinetobacter</taxon>
    </lineage>
</organism>
<name>A0A653K4Q6_9GAMM</name>
<dbReference type="Proteomes" id="UP000430404">
    <property type="component" value="Unassembled WGS sequence"/>
</dbReference>
<dbReference type="EMBL" id="CABWKZ010000014">
    <property type="protein sequence ID" value="VXA55317.1"/>
    <property type="molecule type" value="Genomic_DNA"/>
</dbReference>
<evidence type="ECO:0000313" key="2">
    <source>
        <dbReference type="Proteomes" id="UP000430404"/>
    </source>
</evidence>